<dbReference type="EMBL" id="KV417562">
    <property type="protein sequence ID" value="KZP19598.1"/>
    <property type="molecule type" value="Genomic_DNA"/>
</dbReference>
<accession>A0A166I9W2</accession>
<evidence type="ECO:0000313" key="3">
    <source>
        <dbReference type="Proteomes" id="UP000076532"/>
    </source>
</evidence>
<feature type="region of interest" description="Disordered" evidence="1">
    <location>
        <begin position="173"/>
        <end position="194"/>
    </location>
</feature>
<dbReference type="Proteomes" id="UP000076532">
    <property type="component" value="Unassembled WGS sequence"/>
</dbReference>
<protein>
    <submittedName>
        <fullName evidence="2">Uncharacterized protein</fullName>
    </submittedName>
</protein>
<name>A0A166I9W2_9AGAM</name>
<feature type="compositionally biased region" description="Low complexity" evidence="1">
    <location>
        <begin position="175"/>
        <end position="188"/>
    </location>
</feature>
<organism evidence="2 3">
    <name type="scientific">Athelia psychrophila</name>
    <dbReference type="NCBI Taxonomy" id="1759441"/>
    <lineage>
        <taxon>Eukaryota</taxon>
        <taxon>Fungi</taxon>
        <taxon>Dikarya</taxon>
        <taxon>Basidiomycota</taxon>
        <taxon>Agaricomycotina</taxon>
        <taxon>Agaricomycetes</taxon>
        <taxon>Agaricomycetidae</taxon>
        <taxon>Atheliales</taxon>
        <taxon>Atheliaceae</taxon>
        <taxon>Athelia</taxon>
    </lineage>
</organism>
<keyword evidence="3" id="KW-1185">Reference proteome</keyword>
<reference evidence="2 3" key="1">
    <citation type="journal article" date="2016" name="Mol. Biol. Evol.">
        <title>Comparative Genomics of Early-Diverging Mushroom-Forming Fungi Provides Insights into the Origins of Lignocellulose Decay Capabilities.</title>
        <authorList>
            <person name="Nagy L.G."/>
            <person name="Riley R."/>
            <person name="Tritt A."/>
            <person name="Adam C."/>
            <person name="Daum C."/>
            <person name="Floudas D."/>
            <person name="Sun H."/>
            <person name="Yadav J.S."/>
            <person name="Pangilinan J."/>
            <person name="Larsson K.H."/>
            <person name="Matsuura K."/>
            <person name="Barry K."/>
            <person name="Labutti K."/>
            <person name="Kuo R."/>
            <person name="Ohm R.A."/>
            <person name="Bhattacharya S.S."/>
            <person name="Shirouzu T."/>
            <person name="Yoshinaga Y."/>
            <person name="Martin F.M."/>
            <person name="Grigoriev I.V."/>
            <person name="Hibbett D.S."/>
        </authorList>
    </citation>
    <scope>NUCLEOTIDE SEQUENCE [LARGE SCALE GENOMIC DNA]</scope>
    <source>
        <strain evidence="2 3">CBS 109695</strain>
    </source>
</reference>
<evidence type="ECO:0000313" key="2">
    <source>
        <dbReference type="EMBL" id="KZP19598.1"/>
    </source>
</evidence>
<feature type="region of interest" description="Disordered" evidence="1">
    <location>
        <begin position="1"/>
        <end position="32"/>
    </location>
</feature>
<dbReference type="AlphaFoldDB" id="A0A166I9W2"/>
<sequence>MKPEPDTVPPRTVRQCGGTTQKGARCGRTKMASSKDAQRDWSCWQHAPAQPDAKLHMRCNGIAASTKSRCKISKRTTSEHDAVRGYYCHHHTNQASREKSVPDSAAASEMRCNGIPAQAKLRCMDSKGTPSQRVRESGIPALHISVRLVNSKTEEDAPNTAGTLDTYYSMEDNSIQEQPSSAPSSSQRPKAEPQDIKIECPDAVYFLEIEIAISAPSLIQC</sequence>
<gene>
    <name evidence="2" type="ORF">FIBSPDRAFT_1045386</name>
</gene>
<evidence type="ECO:0000256" key="1">
    <source>
        <dbReference type="SAM" id="MobiDB-lite"/>
    </source>
</evidence>
<proteinExistence type="predicted"/>